<proteinExistence type="predicted"/>
<organism evidence="2 3">
    <name type="scientific">Aurantiacibacter sediminis</name>
    <dbReference type="NCBI Taxonomy" id="2793064"/>
    <lineage>
        <taxon>Bacteria</taxon>
        <taxon>Pseudomonadati</taxon>
        <taxon>Pseudomonadota</taxon>
        <taxon>Alphaproteobacteria</taxon>
        <taxon>Sphingomonadales</taxon>
        <taxon>Erythrobacteraceae</taxon>
        <taxon>Aurantiacibacter</taxon>
    </lineage>
</organism>
<dbReference type="InterPro" id="IPR011990">
    <property type="entry name" value="TPR-like_helical_dom_sf"/>
</dbReference>
<gene>
    <name evidence="2" type="ORF">I5L03_10470</name>
</gene>
<accession>A0ABS0N5E7</accession>
<keyword evidence="1" id="KW-0732">Signal</keyword>
<name>A0ABS0N5E7_9SPHN</name>
<dbReference type="SUPFAM" id="SSF48452">
    <property type="entry name" value="TPR-like"/>
    <property type="match status" value="1"/>
</dbReference>
<evidence type="ECO:0000313" key="2">
    <source>
        <dbReference type="EMBL" id="MBH5323006.1"/>
    </source>
</evidence>
<reference evidence="2 3" key="1">
    <citation type="submission" date="2020-11" db="EMBL/GenBank/DDBJ databases">
        <title>Erythrobacter sediminis sp. nov., a marine bacterium from a tidal flat of Garorim Bay.</title>
        <authorList>
            <person name="Kim D."/>
            <person name="Yoo Y."/>
            <person name="Kim J.-J."/>
        </authorList>
    </citation>
    <scope>NUCLEOTIDE SEQUENCE [LARGE SCALE GENOMIC DNA]</scope>
    <source>
        <strain evidence="2 3">JGD-13</strain>
    </source>
</reference>
<dbReference type="EMBL" id="JAEANY010000003">
    <property type="protein sequence ID" value="MBH5323006.1"/>
    <property type="molecule type" value="Genomic_DNA"/>
</dbReference>
<feature type="chain" id="PRO_5045796443" description="DUF1570 domain-containing protein" evidence="1">
    <location>
        <begin position="26"/>
        <end position="544"/>
    </location>
</feature>
<sequence length="544" mass="61702">MFKRIFGGFTAVLLALGLTAQTAAARDWYRAESAHFILYSEDSEEATIDYVQDLERLDEVLRLMTGVGADDGSLPPSTKVTVFRYGQTRDMAALAVGNRNAGIGGFFIPRATGAVAFVPRQRNARTGRSRQRDFDTAMQLEPKAVLFHEYVHYFMFQHADAPYPLWYSEGFAELFSNLQFEEDYFIIGEVPTWRSASLATIPLDLEATFDPPAQRDRYTTGRTYAHGWLIASHLNLNPERRGQMTGYMQAIAEGRPIMEAAEIAFGDLDVLYDELEEFRTGRARTLRVPYAVQAEPEVEIRQLNDDEEARMELMIRSKRGVDEDEAERLVGVARNLVAEYPNSTAVLLAALEAEFDARNYDEAESLAQRVLEIDSENTTAAYYYADVALRRSFEDPTQYEVARDRFVDANLMENDHPYPLYGYYLSYLLDPSVDEVPEGAKAALETSFAYAAFDGGVRRALVHMLLLEQRDDAARVVGAEYITGNGIGPCVYRHYFEQYENGDREKLLEEIRPDHPGEYLDEDAREAQRDEFREEAEALGCEVD</sequence>
<feature type="signal peptide" evidence="1">
    <location>
        <begin position="1"/>
        <end position="25"/>
    </location>
</feature>
<dbReference type="Gene3D" id="1.25.40.10">
    <property type="entry name" value="Tetratricopeptide repeat domain"/>
    <property type="match status" value="1"/>
</dbReference>
<dbReference type="RefSeq" id="WP_197921721.1">
    <property type="nucleotide sequence ID" value="NZ_CAWPTA010000008.1"/>
</dbReference>
<dbReference type="Proteomes" id="UP000602442">
    <property type="component" value="Unassembled WGS sequence"/>
</dbReference>
<evidence type="ECO:0000313" key="3">
    <source>
        <dbReference type="Proteomes" id="UP000602442"/>
    </source>
</evidence>
<evidence type="ECO:0008006" key="4">
    <source>
        <dbReference type="Google" id="ProtNLM"/>
    </source>
</evidence>
<protein>
    <recommendedName>
        <fullName evidence="4">DUF1570 domain-containing protein</fullName>
    </recommendedName>
</protein>
<comment type="caution">
    <text evidence="2">The sequence shown here is derived from an EMBL/GenBank/DDBJ whole genome shotgun (WGS) entry which is preliminary data.</text>
</comment>
<evidence type="ECO:0000256" key="1">
    <source>
        <dbReference type="SAM" id="SignalP"/>
    </source>
</evidence>
<keyword evidence="3" id="KW-1185">Reference proteome</keyword>